<dbReference type="Pfam" id="PF02786">
    <property type="entry name" value="CPSase_L_D2"/>
    <property type="match status" value="1"/>
</dbReference>
<keyword evidence="8 13" id="KW-0067">ATP-binding</keyword>
<dbReference type="InterPro" id="IPR034733">
    <property type="entry name" value="AcCoA_carboxyl_beta"/>
</dbReference>
<dbReference type="InterPro" id="IPR011761">
    <property type="entry name" value="ATP-grasp"/>
</dbReference>
<dbReference type="Gene3D" id="3.40.50.20">
    <property type="match status" value="1"/>
</dbReference>
<evidence type="ECO:0000256" key="10">
    <source>
        <dbReference type="ARBA" id="ARBA00023160"/>
    </source>
</evidence>
<keyword evidence="11" id="KW-0092">Biotin</keyword>
<evidence type="ECO:0000256" key="9">
    <source>
        <dbReference type="ARBA" id="ARBA00023098"/>
    </source>
</evidence>
<feature type="domain" description="ATP-grasp" evidence="15">
    <location>
        <begin position="203"/>
        <end position="398"/>
    </location>
</feature>
<dbReference type="UniPathway" id="UPA00655">
    <property type="reaction ID" value="UER00711"/>
</dbReference>
<dbReference type="InterPro" id="IPR000089">
    <property type="entry name" value="Biotin_lipoyl"/>
</dbReference>
<dbReference type="PROSITE" id="PS50989">
    <property type="entry name" value="COA_CT_CTER"/>
    <property type="match status" value="1"/>
</dbReference>
<comment type="cofactor">
    <cofactor evidence="1">
        <name>biotin</name>
        <dbReference type="ChEBI" id="CHEBI:57586"/>
    </cofactor>
</comment>
<dbReference type="Gene3D" id="2.40.50.100">
    <property type="match status" value="1"/>
</dbReference>
<dbReference type="InterPro" id="IPR011764">
    <property type="entry name" value="Biotin_carboxylation_dom"/>
</dbReference>
<comment type="pathway">
    <text evidence="2">Lipid metabolism; malonyl-CoA biosynthesis; malonyl-CoA from acetyl-CoA: step 1/1.</text>
</comment>
<dbReference type="Proteomes" id="UP000694427">
    <property type="component" value="Unplaced"/>
</dbReference>
<dbReference type="FunFam" id="2.40.460.10:FF:000001">
    <property type="entry name" value="Acetyl-CoA carboxylase 1"/>
    <property type="match status" value="1"/>
</dbReference>
<dbReference type="GO" id="GO:0006633">
    <property type="term" value="P:fatty acid biosynthetic process"/>
    <property type="evidence" value="ECO:0007669"/>
    <property type="project" value="UniProtKB-KW"/>
</dbReference>
<proteinExistence type="predicted"/>
<dbReference type="FunFam" id="3.40.50.20:FF:000005">
    <property type="entry name" value="acetyl-CoA carboxylase isoform X2"/>
    <property type="match status" value="1"/>
</dbReference>
<dbReference type="Gene3D" id="3.90.1770.10">
    <property type="entry name" value="PreATP-grasp domain"/>
    <property type="match status" value="1"/>
</dbReference>
<evidence type="ECO:0000256" key="12">
    <source>
        <dbReference type="ARBA" id="ARBA00023268"/>
    </source>
</evidence>
<dbReference type="GO" id="GO:0005524">
    <property type="term" value="F:ATP binding"/>
    <property type="evidence" value="ECO:0007669"/>
    <property type="project" value="UniProtKB-UniRule"/>
</dbReference>
<evidence type="ECO:0000259" key="16">
    <source>
        <dbReference type="PROSITE" id="PS50979"/>
    </source>
</evidence>
<keyword evidence="4" id="KW-0444">Lipid biosynthesis</keyword>
<dbReference type="PANTHER" id="PTHR45728">
    <property type="entry name" value="ACETYL-COA CARBOXYLASE, ISOFORM A"/>
    <property type="match status" value="1"/>
</dbReference>
<keyword evidence="6 13" id="KW-0547">Nucleotide-binding</keyword>
<dbReference type="SUPFAM" id="SSF52096">
    <property type="entry name" value="ClpP/crotonase"/>
    <property type="match status" value="2"/>
</dbReference>
<dbReference type="PROSITE" id="PS50968">
    <property type="entry name" value="BIOTINYL_LIPOYL"/>
    <property type="match status" value="1"/>
</dbReference>
<dbReference type="InterPro" id="IPR013815">
    <property type="entry name" value="ATP_grasp_subdomain_1"/>
</dbReference>
<dbReference type="SUPFAM" id="SSF56059">
    <property type="entry name" value="Glutathione synthetase ATP-binding domain-like"/>
    <property type="match status" value="1"/>
</dbReference>
<reference evidence="19" key="2">
    <citation type="submission" date="2025-09" db="UniProtKB">
        <authorList>
            <consortium name="Ensembl"/>
        </authorList>
    </citation>
    <scope>IDENTIFICATION</scope>
</reference>
<sequence>MMFFACRPSMSGPHLLKKGKEHRKMDVHRDFTVASPAEFVTRFGGNRIIDKVLIANNGIAAVKCMRSIRRWSYEMFRNERIIRFVVMVTPEDLKANAEYIKMADHYVPVPGGPNNNNYANVEMIVDIAKRIPVQAVWAGWGHASENPKLPELLHKSGISFLGPSSKAMWALGDKVASSIVAQSAEIPTLPWSGFGLRVEWAEEEQRHGRVISVPPELYVQGCVKDVDEGLASAEKIGYPVVIKASEGGGGKGIRKVDSSEDFPSFFRQVQAEVPGSPIFIMQLAEHARHLEVQILADQYGNAISLFGRDCSIQRRHQKIIEEAPATIVSTTTFEKMERYAVRLAKMVGYVSAGTVEYLFTEDGSFYFLELNPRLQVEHPCTEMIADVNLPAAQLQIAMGIPLYRIKDIRVLFGEAPWGDTPINFESPECIPCPRGHVIAARITSENPDEGFKPSSGTVQELNFRSSKNVWGYFSVGATGGLHEFADSQFGHCFSWGENREEAISNMVVAMKELSIRGDFRTTVEYLIKLLETESFRNNDIDTGWLDHLIAEKVQVERPDTMLGVVCGALQVADASFRESMSDFLHSLERGQVLPAASLVNTVNVDLIYDGVKYCCSPVREEEVLCCVLSYVPADVYLVFCHMMCSYRITVGNKTCVFEKERDPTVLRSPSAGKLLQYVVADGSHVLATQPYAEIEVMKMVMPLHVQHSGCIHFLKRPGTVLEPGCVVARMDLDDPSCIHAPNTEPLPSQEPLPAAGERLHQVFHSVLENLVKIMDGYCLPEPYFSQKLKKWIDTLMKTLRDPSLPLLELQEIMTSVAGRIPVTVEKAIRKVMAQYASNITSVLCQFPSQRIANILDSHAATLQRKADREVFFMNTQSIVQLVQRYRSGIRGYMKSVVLDLLRRYLQVEMQFQQAHYDKCVINLREQYKPDMTPVLECIFSHAQVSKKNVLVTMLIDQLCGRDPTLADELMAILNELTQLSKVENSKVALRARQVLIASHLPSYELRHNQVESIFLSAIDMYGHQFCPENLKKLILSETSIFDVLPSFFYHNNRVVCMAALEVYVRRGYIAYELNSLQHHQLQDGTCAVDFQFMLPSSHPNRYSSNHMWILYILTNTIQILKSPVMSVPVNDTGEFQTMRRQGSELFLEGALSPPCQRMGAMVNMKENPIHIINVSIKQADTEDDDALVIDFTAFANSKKTLLYEYGIRRITFLVIQMKNAKVINLPPQREFPKYFTFRARDEFHEDRIYRNLEPALAFQLELNRMRNFDLTAVPCAHHRMQLYLGAARVEEGAEVTDYRFFIRAIIRHSDLITKEASFEYLQNEGERLLLEAMDELEVAFSNISARTDCNHIFLNFVPTVIMDPSKIEESVRSMVMRYGSRLWKLRVLQAELKINIRLTTNGDVIPIRLFLTNESGYYLDISLYKEVTDPSTGQIMFQSFGDKQGPLHGMLINTPYVTKDLLQAKRFQAQTLGTTYVYDFPEMFRQALFKLWGPGDSYPKDVLMCNELVLDSQGRLVQMNRLPGDNEIGMVAFRMKMKTPEYPEGRDIIVICNDITHMIGSFGPQEDELFLRASELARAEGIPRIYIAANSGARIGLAEEIRHMFQVAWIDPDDPYKGFKYLYLTPQDYTRISSSNSVHCHHVEEGGESRYIITDIIGKEEGLGVENLRGSGTIAGETSQAYKEVITISMVTCRAIGIGAYLVRLGQRVIQVENSHIILTGAGALNKVLGREVYTSNNQLGGVQIMHNNGVTHSIVPDDFEGVLTILQWLSYMPKSNQSPVPIMPSTDPVEREIDFVPTKAPYDPRWLLCGRPHPTVKGAWQSGFFDHGTFMEVMATWAQTVVVGRARLGGIPLGVIAVETRTVEVTIPADPANLDSEAKIYQQAGQVWYPDSAYKTAQAIEDFNREKLPLMVFANWRGFSGGMKDMYDQVLKFGSYIVDALREFSQPVLVYIPPHAELRGGSWVVIDPTINLQHMELYADRESRGGVLEAEGTVEIKFRKKDLLKAMQRIDAVYSRLAEQLSNPELTSPERKDLEAKLKSREEFLLPIYHQVAVQFVDLHDTPGRMQEKSVIMDILDWKNARSFFYWRLRRLLLEEVVKGEIMKANQDLSNGHIQSMLRRWFVEKEGTVKAYLWDNNKVVVEWLESHLSQQDGTCSVIRENIKYLKRDYALKHIRSLVQANPDVTMDCIIQMAQNITPSQRAKVCHLLATMDNSTTS</sequence>
<evidence type="ECO:0000256" key="11">
    <source>
        <dbReference type="ARBA" id="ARBA00023267"/>
    </source>
</evidence>
<keyword evidence="5" id="KW-0436">Ligase</keyword>
<dbReference type="InterPro" id="IPR011762">
    <property type="entry name" value="COA_CT_N"/>
</dbReference>
<dbReference type="InterPro" id="IPR011054">
    <property type="entry name" value="Rudment_hybrid_motif"/>
</dbReference>
<dbReference type="FunFam" id="3.30.1490.20:FF:000003">
    <property type="entry name" value="acetyl-CoA carboxylase isoform X1"/>
    <property type="match status" value="1"/>
</dbReference>
<name>A0A8C1LNS2_CYPCA</name>
<organism evidence="19 20">
    <name type="scientific">Cyprinus carpio</name>
    <name type="common">Common carp</name>
    <dbReference type="NCBI Taxonomy" id="7962"/>
    <lineage>
        <taxon>Eukaryota</taxon>
        <taxon>Metazoa</taxon>
        <taxon>Chordata</taxon>
        <taxon>Craniata</taxon>
        <taxon>Vertebrata</taxon>
        <taxon>Euteleostomi</taxon>
        <taxon>Actinopterygii</taxon>
        <taxon>Neopterygii</taxon>
        <taxon>Teleostei</taxon>
        <taxon>Ostariophysi</taxon>
        <taxon>Cypriniformes</taxon>
        <taxon>Cyprinidae</taxon>
        <taxon>Cyprininae</taxon>
        <taxon>Cyprinus</taxon>
    </lineage>
</organism>
<evidence type="ECO:0000313" key="20">
    <source>
        <dbReference type="Proteomes" id="UP000694427"/>
    </source>
</evidence>
<evidence type="ECO:0000259" key="17">
    <source>
        <dbReference type="PROSITE" id="PS50980"/>
    </source>
</evidence>
<evidence type="ECO:0000256" key="2">
    <source>
        <dbReference type="ARBA" id="ARBA00004956"/>
    </source>
</evidence>
<dbReference type="GO" id="GO:0005739">
    <property type="term" value="C:mitochondrion"/>
    <property type="evidence" value="ECO:0007669"/>
    <property type="project" value="TreeGrafter"/>
</dbReference>
<keyword evidence="12" id="KW-0511">Multifunctional enzyme</keyword>
<evidence type="ECO:0000256" key="1">
    <source>
        <dbReference type="ARBA" id="ARBA00001953"/>
    </source>
</evidence>
<dbReference type="Ensembl" id="ENSCCRT00010072208.1">
    <property type="protein sequence ID" value="ENSCCRP00010065583.1"/>
    <property type="gene ID" value="ENSCCRG00010016293.1"/>
</dbReference>
<dbReference type="InterPro" id="IPR005479">
    <property type="entry name" value="CPAse_ATP-bd"/>
</dbReference>
<dbReference type="EC" id="6.4.1.2" evidence="3"/>
<dbReference type="Gene3D" id="2.40.460.10">
    <property type="entry name" value="Biotin dependent carboxylase carboxyltransferase"/>
    <property type="match status" value="1"/>
</dbReference>
<dbReference type="PROSITE" id="PS00866">
    <property type="entry name" value="CPSASE_1"/>
    <property type="match status" value="1"/>
</dbReference>
<dbReference type="PROSITE" id="PS50979">
    <property type="entry name" value="BC"/>
    <property type="match status" value="1"/>
</dbReference>
<dbReference type="SUPFAM" id="SSF51230">
    <property type="entry name" value="Single hybrid motif"/>
    <property type="match status" value="1"/>
</dbReference>
<feature type="domain" description="CoA carboxyltransferase C-terminal" evidence="18">
    <location>
        <begin position="1789"/>
        <end position="2105"/>
    </location>
</feature>
<dbReference type="Pfam" id="PF01039">
    <property type="entry name" value="Carboxyl_trans"/>
    <property type="match status" value="1"/>
</dbReference>
<keyword evidence="20" id="KW-1185">Reference proteome</keyword>
<feature type="domain" description="Lipoyl-binding" evidence="14">
    <location>
        <begin position="657"/>
        <end position="731"/>
    </location>
</feature>
<feature type="domain" description="CoA carboxyltransferase N-terminal" evidence="17">
    <location>
        <begin position="1455"/>
        <end position="1785"/>
    </location>
</feature>
<dbReference type="Gene3D" id="3.30.1490.20">
    <property type="entry name" value="ATP-grasp fold, A domain"/>
    <property type="match status" value="1"/>
</dbReference>
<dbReference type="InterPro" id="IPR011053">
    <property type="entry name" value="Single_hybrid_motif"/>
</dbReference>
<protein>
    <recommendedName>
        <fullName evidence="3">acetyl-CoA carboxylase</fullName>
        <ecNumber evidence="3">6.4.1.2</ecNumber>
    </recommendedName>
</protein>
<dbReference type="FunFam" id="3.90.1770.10:FF:000001">
    <property type="entry name" value="acetyl-CoA carboxylase 1"/>
    <property type="match status" value="1"/>
</dbReference>
<dbReference type="InterPro" id="IPR029045">
    <property type="entry name" value="ClpP/crotonase-like_dom_sf"/>
</dbReference>
<dbReference type="SMART" id="SM00878">
    <property type="entry name" value="Biotin_carb_C"/>
    <property type="match status" value="1"/>
</dbReference>
<evidence type="ECO:0000256" key="5">
    <source>
        <dbReference type="ARBA" id="ARBA00022598"/>
    </source>
</evidence>
<evidence type="ECO:0000259" key="15">
    <source>
        <dbReference type="PROSITE" id="PS50975"/>
    </source>
</evidence>
<dbReference type="FunFam" id="3.30.470.20:FF:000005">
    <property type="entry name" value="Acetyl-CoA carboxylase 1"/>
    <property type="match status" value="1"/>
</dbReference>
<dbReference type="Pfam" id="PF21385">
    <property type="entry name" value="ACCA_BT"/>
    <property type="match status" value="1"/>
</dbReference>
<dbReference type="CDD" id="cd06850">
    <property type="entry name" value="biotinyl_domain"/>
    <property type="match status" value="1"/>
</dbReference>
<keyword evidence="7" id="KW-0276">Fatty acid metabolism</keyword>
<evidence type="ECO:0000256" key="13">
    <source>
        <dbReference type="PROSITE-ProRule" id="PRU00409"/>
    </source>
</evidence>
<dbReference type="FunFam" id="2.40.50.100:FF:000005">
    <property type="entry name" value="Acetyl-CoA carboxylase 1"/>
    <property type="match status" value="1"/>
</dbReference>
<dbReference type="InterPro" id="IPR011763">
    <property type="entry name" value="COA_CT_C"/>
</dbReference>
<dbReference type="InterPro" id="IPR049076">
    <property type="entry name" value="ACCA"/>
</dbReference>
<dbReference type="InterPro" id="IPR005482">
    <property type="entry name" value="Biotin_COase_C"/>
</dbReference>
<feature type="domain" description="Biotin carboxylation" evidence="16">
    <location>
        <begin position="48"/>
        <end position="550"/>
    </location>
</feature>
<keyword evidence="10" id="KW-0275">Fatty acid biosynthesis</keyword>
<dbReference type="Pfam" id="PF00289">
    <property type="entry name" value="Biotin_carb_N"/>
    <property type="match status" value="1"/>
</dbReference>
<evidence type="ECO:0000256" key="7">
    <source>
        <dbReference type="ARBA" id="ARBA00022832"/>
    </source>
</evidence>
<evidence type="ECO:0000313" key="19">
    <source>
        <dbReference type="Ensembl" id="ENSCCRP00010065583.1"/>
    </source>
</evidence>
<dbReference type="Gene3D" id="3.30.470.20">
    <property type="entry name" value="ATP-grasp fold, B domain"/>
    <property type="match status" value="1"/>
</dbReference>
<accession>A0A8C1LNS2</accession>
<dbReference type="PROSITE" id="PS00867">
    <property type="entry name" value="CPSASE_2"/>
    <property type="match status" value="1"/>
</dbReference>
<dbReference type="Pfam" id="PF02785">
    <property type="entry name" value="Biotin_carb_C"/>
    <property type="match status" value="1"/>
</dbReference>
<dbReference type="PROSITE" id="PS50975">
    <property type="entry name" value="ATP_GRASP"/>
    <property type="match status" value="1"/>
</dbReference>
<dbReference type="Pfam" id="PF00364">
    <property type="entry name" value="Biotin_lipoyl"/>
    <property type="match status" value="1"/>
</dbReference>
<evidence type="ECO:0000256" key="8">
    <source>
        <dbReference type="ARBA" id="ARBA00022840"/>
    </source>
</evidence>
<dbReference type="InterPro" id="IPR005481">
    <property type="entry name" value="BC-like_N"/>
</dbReference>
<evidence type="ECO:0000259" key="14">
    <source>
        <dbReference type="PROSITE" id="PS50968"/>
    </source>
</evidence>
<evidence type="ECO:0000256" key="3">
    <source>
        <dbReference type="ARBA" id="ARBA00013058"/>
    </source>
</evidence>
<dbReference type="Pfam" id="PF08326">
    <property type="entry name" value="ACC_central"/>
    <property type="match status" value="1"/>
</dbReference>
<dbReference type="GO" id="GO:0003989">
    <property type="term" value="F:acetyl-CoA carboxylase activity"/>
    <property type="evidence" value="ECO:0007669"/>
    <property type="project" value="UniProtKB-EC"/>
</dbReference>
<reference evidence="19" key="1">
    <citation type="submission" date="2025-08" db="UniProtKB">
        <authorList>
            <consortium name="Ensembl"/>
        </authorList>
    </citation>
    <scope>IDENTIFICATION</scope>
</reference>
<evidence type="ECO:0000256" key="4">
    <source>
        <dbReference type="ARBA" id="ARBA00022516"/>
    </source>
</evidence>
<dbReference type="InterPro" id="IPR049074">
    <property type="entry name" value="ACCA_BT"/>
</dbReference>
<evidence type="ECO:0000256" key="6">
    <source>
        <dbReference type="ARBA" id="ARBA00022741"/>
    </source>
</evidence>
<dbReference type="PROSITE" id="PS50980">
    <property type="entry name" value="COA_CT_NTER"/>
    <property type="match status" value="1"/>
</dbReference>
<dbReference type="GO" id="GO:0046872">
    <property type="term" value="F:metal ion binding"/>
    <property type="evidence" value="ECO:0007669"/>
    <property type="project" value="InterPro"/>
</dbReference>
<keyword evidence="9" id="KW-0443">Lipid metabolism</keyword>
<dbReference type="InterPro" id="IPR016185">
    <property type="entry name" value="PreATP-grasp_dom_sf"/>
</dbReference>
<dbReference type="FunFam" id="3.90.226.10:FF:000010">
    <property type="entry name" value="acetyl-CoA carboxylase isoform X2"/>
    <property type="match status" value="1"/>
</dbReference>
<dbReference type="SUPFAM" id="SSF52440">
    <property type="entry name" value="PreATP-grasp domain"/>
    <property type="match status" value="1"/>
</dbReference>
<evidence type="ECO:0000259" key="18">
    <source>
        <dbReference type="PROSITE" id="PS50989"/>
    </source>
</evidence>
<dbReference type="Gene3D" id="3.90.226.10">
    <property type="entry name" value="2-enoyl-CoA Hydratase, Chain A, domain 1"/>
    <property type="match status" value="2"/>
</dbReference>
<dbReference type="InterPro" id="IPR013537">
    <property type="entry name" value="AcCoA_COase_cen"/>
</dbReference>
<dbReference type="SUPFAM" id="SSF51246">
    <property type="entry name" value="Rudiment single hybrid motif"/>
    <property type="match status" value="1"/>
</dbReference>
<dbReference type="GO" id="GO:2001295">
    <property type="term" value="P:malonyl-CoA biosynthetic process"/>
    <property type="evidence" value="ECO:0007669"/>
    <property type="project" value="UniProtKB-UniPathway"/>
</dbReference>
<dbReference type="PANTHER" id="PTHR45728:SF1">
    <property type="entry name" value="ACETYL-COA CARBOXYLASE 2"/>
    <property type="match status" value="1"/>
</dbReference>